<feature type="compositionally biased region" description="Polar residues" evidence="7">
    <location>
        <begin position="930"/>
        <end position="939"/>
    </location>
</feature>
<evidence type="ECO:0000313" key="11">
    <source>
        <dbReference type="Proteomes" id="UP001521184"/>
    </source>
</evidence>
<reference evidence="10 11" key="1">
    <citation type="journal article" date="2023" name="Plant Dis.">
        <title>First Report of Diplodia intermedia Causing Canker and Dieback Diseases on Apple Trees in Canada.</title>
        <authorList>
            <person name="Ellouze W."/>
            <person name="Ilyukhin E."/>
            <person name="Sulman M."/>
            <person name="Ali S."/>
        </authorList>
    </citation>
    <scope>NUCLEOTIDE SEQUENCE [LARGE SCALE GENOMIC DNA]</scope>
    <source>
        <strain evidence="10 11">M45-28</strain>
    </source>
</reference>
<sequence>MAERLRNREMTSYFAAVGINVDDTGQLRAPSLPSEPTLCDDAVLNALAQTGALRLQCDLAFVSLIGQKWQYIIAEASASLPYRRAKLRPTDRMCMGFTAIPSEMAICLNTLKCFTDPSGRSAIDDGNTEADATRYRIRDLRADNLFCARPYVTGWPHIRAYLEVPLKTCTGLVIGSYCVIDRNLRDDFGDSAMPVMTEVAQNIMDHLELLKVKQQCERAERLVRGLSVFVAGCSSLHDLPRDGSDHTPPYAVPLADGALSVDSGQSPAREPSPGSSDTPGRTDVFSSGSGLATPLSSIPDVDPLDLRGDPLEASPAPPSPSPPAAPHDAKMAFARAANLIREATSIEGIVFLDACPTGFGALHTTSSRHPSRDASAPPPTNIEAGPMCEILGSSTGPRTAPITGSFKVPEPLLQRLLRNNSRGRLIYADANGPISPWTKATDDLRYNIKRSMFEQQASRNDIEQLLSIVPQACSVLFLPLWDYTKGTWYAAAIGWTTDPSRSFEETDMTYISAFSNSVMAEVARLDALVTSTAKGDFISSISHEFRSPLHGIMATTELLEDVSHDPDQRQLTGMIRSCASTLIDTTNHLLDFAKINKLVRKGPSQQSRPPMGRTPSSSEQAVLDHGSDGNMTLSSVVDLARLVEEVVEGAFIGNVSQTAISSHDGLAAAPAVLVTVDIEKRDGWSLRTEPGAWRRIVMNIFGNALKYTARGTVAVSLKTIQSDSRRTDICFSVTDTGCGMSADYLKRQLFTPYSQANSLSAGVGLGLSIVQHLVKELGGTVHVESTLGVGTLMKVTVPTTDTGGLINAPDKAPTDPDGEAIKVLRGKTVAALELGASASTLSPSQTLLPAFTAMAKTWLGVDVLATDEDQWMRHGRMAHVPLIVLCKSTPDASEKQKALFQNATLLVQPFGPRKLAWTVARAFTRHLGRESNTAPSAKITTPPTTTTTDARRPHVLAVDDNGVNLKILTTSMAKMNCTFETATNGLEAVQAFKAADRPFDYIFMDISMPIMDGFEATREIRALEQSRPPLTAAASPRALVVALTGLGASSSQKEAFSSGVDIYLTKPVPLKKLRELVLGTGNAEDVR</sequence>
<dbReference type="Proteomes" id="UP001521184">
    <property type="component" value="Unassembled WGS sequence"/>
</dbReference>
<feature type="compositionally biased region" description="Pro residues" evidence="7">
    <location>
        <begin position="315"/>
        <end position="325"/>
    </location>
</feature>
<dbReference type="Pfam" id="PF00072">
    <property type="entry name" value="Response_reg"/>
    <property type="match status" value="1"/>
</dbReference>
<dbReference type="EC" id="2.7.13.3" evidence="2"/>
<feature type="region of interest" description="Disordered" evidence="7">
    <location>
        <begin position="930"/>
        <end position="949"/>
    </location>
</feature>
<dbReference type="Gene3D" id="1.10.287.130">
    <property type="match status" value="1"/>
</dbReference>
<feature type="domain" description="Histidine kinase" evidence="8">
    <location>
        <begin position="540"/>
        <end position="801"/>
    </location>
</feature>
<dbReference type="CDD" id="cd17546">
    <property type="entry name" value="REC_hyHK_CKI1_RcsC-like"/>
    <property type="match status" value="1"/>
</dbReference>
<dbReference type="Pfam" id="PF00512">
    <property type="entry name" value="HisKA"/>
    <property type="match status" value="1"/>
</dbReference>
<dbReference type="InterPro" id="IPR036097">
    <property type="entry name" value="HisK_dim/P_sf"/>
</dbReference>
<dbReference type="InterPro" id="IPR004358">
    <property type="entry name" value="Sig_transdc_His_kin-like_C"/>
</dbReference>
<name>A0ABR3THD5_9PEZI</name>
<dbReference type="InterPro" id="IPR005467">
    <property type="entry name" value="His_kinase_dom"/>
</dbReference>
<dbReference type="PROSITE" id="PS50109">
    <property type="entry name" value="HIS_KIN"/>
    <property type="match status" value="1"/>
</dbReference>
<dbReference type="PANTHER" id="PTHR43047:SF72">
    <property type="entry name" value="OSMOSENSING HISTIDINE PROTEIN KINASE SLN1"/>
    <property type="match status" value="1"/>
</dbReference>
<comment type="caution">
    <text evidence="10">The sequence shown here is derived from an EMBL/GenBank/DDBJ whole genome shotgun (WGS) entry which is preliminary data.</text>
</comment>
<dbReference type="SUPFAM" id="SSF55781">
    <property type="entry name" value="GAF domain-like"/>
    <property type="match status" value="1"/>
</dbReference>
<keyword evidence="5" id="KW-0418">Kinase</keyword>
<dbReference type="InterPro" id="IPR011006">
    <property type="entry name" value="CheY-like_superfamily"/>
</dbReference>
<dbReference type="CDD" id="cd00082">
    <property type="entry name" value="HisKA"/>
    <property type="match status" value="1"/>
</dbReference>
<evidence type="ECO:0000256" key="2">
    <source>
        <dbReference type="ARBA" id="ARBA00012438"/>
    </source>
</evidence>
<evidence type="ECO:0000256" key="7">
    <source>
        <dbReference type="SAM" id="MobiDB-lite"/>
    </source>
</evidence>
<dbReference type="PRINTS" id="PR00344">
    <property type="entry name" value="BCTRLSENSOR"/>
</dbReference>
<dbReference type="SMART" id="SM00448">
    <property type="entry name" value="REC"/>
    <property type="match status" value="1"/>
</dbReference>
<feature type="region of interest" description="Disordered" evidence="7">
    <location>
        <begin position="240"/>
        <end position="328"/>
    </location>
</feature>
<feature type="compositionally biased region" description="Polar residues" evidence="7">
    <location>
        <begin position="273"/>
        <end position="296"/>
    </location>
</feature>
<comment type="catalytic activity">
    <reaction evidence="1">
        <text>ATP + protein L-histidine = ADP + protein N-phospho-L-histidine.</text>
        <dbReference type="EC" id="2.7.13.3"/>
    </reaction>
</comment>
<dbReference type="Pfam" id="PF02518">
    <property type="entry name" value="HATPase_c"/>
    <property type="match status" value="1"/>
</dbReference>
<protein>
    <recommendedName>
        <fullName evidence="2">histidine kinase</fullName>
        <ecNumber evidence="2">2.7.13.3</ecNumber>
    </recommendedName>
</protein>
<dbReference type="InterPro" id="IPR003594">
    <property type="entry name" value="HATPase_dom"/>
</dbReference>
<evidence type="ECO:0000256" key="4">
    <source>
        <dbReference type="ARBA" id="ARBA00022679"/>
    </source>
</evidence>
<evidence type="ECO:0000256" key="3">
    <source>
        <dbReference type="ARBA" id="ARBA00022553"/>
    </source>
</evidence>
<dbReference type="Gene3D" id="3.30.565.10">
    <property type="entry name" value="Histidine kinase-like ATPase, C-terminal domain"/>
    <property type="match status" value="1"/>
</dbReference>
<dbReference type="EMBL" id="JAKEKT020000074">
    <property type="protein sequence ID" value="KAL1638759.1"/>
    <property type="molecule type" value="Genomic_DNA"/>
</dbReference>
<evidence type="ECO:0000256" key="1">
    <source>
        <dbReference type="ARBA" id="ARBA00000085"/>
    </source>
</evidence>
<dbReference type="PANTHER" id="PTHR43047">
    <property type="entry name" value="TWO-COMPONENT HISTIDINE PROTEIN KINASE"/>
    <property type="match status" value="1"/>
</dbReference>
<keyword evidence="11" id="KW-1185">Reference proteome</keyword>
<dbReference type="InterPro" id="IPR003661">
    <property type="entry name" value="HisK_dim/P_dom"/>
</dbReference>
<dbReference type="SUPFAM" id="SSF55874">
    <property type="entry name" value="ATPase domain of HSP90 chaperone/DNA topoisomerase II/histidine kinase"/>
    <property type="match status" value="1"/>
</dbReference>
<dbReference type="SMART" id="SM00387">
    <property type="entry name" value="HATPase_c"/>
    <property type="match status" value="1"/>
</dbReference>
<feature type="region of interest" description="Disordered" evidence="7">
    <location>
        <begin position="601"/>
        <end position="629"/>
    </location>
</feature>
<keyword evidence="4" id="KW-0808">Transferase</keyword>
<feature type="compositionally biased region" description="Polar residues" evidence="7">
    <location>
        <begin position="603"/>
        <end position="620"/>
    </location>
</feature>
<dbReference type="InterPro" id="IPR001789">
    <property type="entry name" value="Sig_transdc_resp-reg_receiver"/>
</dbReference>
<accession>A0ABR3THD5</accession>
<dbReference type="PROSITE" id="PS50110">
    <property type="entry name" value="RESPONSE_REGULATORY"/>
    <property type="match status" value="1"/>
</dbReference>
<dbReference type="InterPro" id="IPR036890">
    <property type="entry name" value="HATPase_C_sf"/>
</dbReference>
<organism evidence="10 11">
    <name type="scientific">Diplodia intermedia</name>
    <dbReference type="NCBI Taxonomy" id="856260"/>
    <lineage>
        <taxon>Eukaryota</taxon>
        <taxon>Fungi</taxon>
        <taxon>Dikarya</taxon>
        <taxon>Ascomycota</taxon>
        <taxon>Pezizomycotina</taxon>
        <taxon>Dothideomycetes</taxon>
        <taxon>Dothideomycetes incertae sedis</taxon>
        <taxon>Botryosphaeriales</taxon>
        <taxon>Botryosphaeriaceae</taxon>
        <taxon>Diplodia</taxon>
    </lineage>
</organism>
<gene>
    <name evidence="10" type="ORF">SLS58_008573</name>
</gene>
<dbReference type="SMART" id="SM00388">
    <property type="entry name" value="HisKA"/>
    <property type="match status" value="1"/>
</dbReference>
<proteinExistence type="predicted"/>
<evidence type="ECO:0000259" key="8">
    <source>
        <dbReference type="PROSITE" id="PS50109"/>
    </source>
</evidence>
<evidence type="ECO:0000259" key="9">
    <source>
        <dbReference type="PROSITE" id="PS50110"/>
    </source>
</evidence>
<feature type="domain" description="Response regulatory" evidence="9">
    <location>
        <begin position="954"/>
        <end position="1081"/>
    </location>
</feature>
<feature type="modified residue" description="4-aspartylphosphate" evidence="6">
    <location>
        <position position="1005"/>
    </location>
</feature>
<evidence type="ECO:0000256" key="5">
    <source>
        <dbReference type="ARBA" id="ARBA00022777"/>
    </source>
</evidence>
<dbReference type="Gene3D" id="3.40.50.2300">
    <property type="match status" value="1"/>
</dbReference>
<dbReference type="SUPFAM" id="SSF47384">
    <property type="entry name" value="Homodimeric domain of signal transducing histidine kinase"/>
    <property type="match status" value="1"/>
</dbReference>
<dbReference type="SUPFAM" id="SSF52172">
    <property type="entry name" value="CheY-like"/>
    <property type="match status" value="1"/>
</dbReference>
<evidence type="ECO:0000256" key="6">
    <source>
        <dbReference type="PROSITE-ProRule" id="PRU00169"/>
    </source>
</evidence>
<evidence type="ECO:0000313" key="10">
    <source>
        <dbReference type="EMBL" id="KAL1638759.1"/>
    </source>
</evidence>
<keyword evidence="3 6" id="KW-0597">Phosphoprotein</keyword>